<name>A0ABR0AX69_9CRUS</name>
<protein>
    <recommendedName>
        <fullName evidence="3">Secreted protein</fullName>
    </recommendedName>
</protein>
<gene>
    <name evidence="1" type="ORF">OUZ56_022701</name>
</gene>
<proteinExistence type="predicted"/>
<evidence type="ECO:0000313" key="1">
    <source>
        <dbReference type="EMBL" id="KAK4029735.1"/>
    </source>
</evidence>
<reference evidence="1 2" key="1">
    <citation type="journal article" date="2023" name="Nucleic Acids Res.">
        <title>The hologenome of Daphnia magna reveals possible DNA methylation and microbiome-mediated evolution of the host genome.</title>
        <authorList>
            <person name="Chaturvedi A."/>
            <person name="Li X."/>
            <person name="Dhandapani V."/>
            <person name="Marshall H."/>
            <person name="Kissane S."/>
            <person name="Cuenca-Cambronero M."/>
            <person name="Asole G."/>
            <person name="Calvet F."/>
            <person name="Ruiz-Romero M."/>
            <person name="Marangio P."/>
            <person name="Guigo R."/>
            <person name="Rago D."/>
            <person name="Mirbahai L."/>
            <person name="Eastwood N."/>
            <person name="Colbourne J.K."/>
            <person name="Zhou J."/>
            <person name="Mallon E."/>
            <person name="Orsini L."/>
        </authorList>
    </citation>
    <scope>NUCLEOTIDE SEQUENCE [LARGE SCALE GENOMIC DNA]</scope>
    <source>
        <strain evidence="1">LRV0_1</strain>
    </source>
</reference>
<organism evidence="1 2">
    <name type="scientific">Daphnia magna</name>
    <dbReference type="NCBI Taxonomy" id="35525"/>
    <lineage>
        <taxon>Eukaryota</taxon>
        <taxon>Metazoa</taxon>
        <taxon>Ecdysozoa</taxon>
        <taxon>Arthropoda</taxon>
        <taxon>Crustacea</taxon>
        <taxon>Branchiopoda</taxon>
        <taxon>Diplostraca</taxon>
        <taxon>Cladocera</taxon>
        <taxon>Anomopoda</taxon>
        <taxon>Daphniidae</taxon>
        <taxon>Daphnia</taxon>
    </lineage>
</organism>
<evidence type="ECO:0008006" key="3">
    <source>
        <dbReference type="Google" id="ProtNLM"/>
    </source>
</evidence>
<sequence length="64" mass="7471">MDGCAAVAVLLQLCPTCRQISFIYFDNNDKRDRKSNFKVERNQKNQMMESICLEPLCYSRSSLF</sequence>
<evidence type="ECO:0000313" key="2">
    <source>
        <dbReference type="Proteomes" id="UP001234178"/>
    </source>
</evidence>
<keyword evidence="2" id="KW-1185">Reference proteome</keyword>
<comment type="caution">
    <text evidence="1">The sequence shown here is derived from an EMBL/GenBank/DDBJ whole genome shotgun (WGS) entry which is preliminary data.</text>
</comment>
<dbReference type="Proteomes" id="UP001234178">
    <property type="component" value="Unassembled WGS sequence"/>
</dbReference>
<accession>A0ABR0AX69</accession>
<dbReference type="EMBL" id="JAOYFB010000039">
    <property type="protein sequence ID" value="KAK4029735.1"/>
    <property type="molecule type" value="Genomic_DNA"/>
</dbReference>